<dbReference type="GO" id="GO:0046933">
    <property type="term" value="F:proton-transporting ATP synthase activity, rotational mechanism"/>
    <property type="evidence" value="ECO:0007669"/>
    <property type="project" value="UniProtKB-UniRule"/>
</dbReference>
<dbReference type="OrthoDB" id="370749at2"/>
<evidence type="ECO:0000256" key="4">
    <source>
        <dbReference type="HAMAP-Rule" id="MF_00312"/>
    </source>
</evidence>
<dbReference type="HAMAP" id="MF_00312">
    <property type="entry name" value="ATP_synth_F_arch"/>
    <property type="match status" value="1"/>
</dbReference>
<comment type="caution">
    <text evidence="5">The sequence shown here is derived from an EMBL/GenBank/DDBJ whole genome shotgun (WGS) entry which is preliminary data.</text>
</comment>
<dbReference type="AlphaFoldDB" id="A0A1Y1RVI9"/>
<dbReference type="GO" id="GO:0042777">
    <property type="term" value="P:proton motive force-driven plasma membrane ATP synthesis"/>
    <property type="evidence" value="ECO:0007669"/>
    <property type="project" value="UniProtKB-UniRule"/>
</dbReference>
<keyword evidence="4" id="KW-0066">ATP synthesis</keyword>
<dbReference type="Gene3D" id="3.40.50.10580">
    <property type="entry name" value="ATPase, V1 complex, subunit F"/>
    <property type="match status" value="1"/>
</dbReference>
<dbReference type="Proteomes" id="UP000192343">
    <property type="component" value="Unassembled WGS sequence"/>
</dbReference>
<dbReference type="GO" id="GO:0046961">
    <property type="term" value="F:proton-transporting ATPase activity, rotational mechanism"/>
    <property type="evidence" value="ECO:0007669"/>
    <property type="project" value="InterPro"/>
</dbReference>
<comment type="similarity">
    <text evidence="1 4">Belongs to the V-ATPase F subunit family.</text>
</comment>
<gene>
    <name evidence="4" type="primary">atpF</name>
    <name evidence="5" type="ORF">B4O97_14245</name>
</gene>
<evidence type="ECO:0000256" key="1">
    <source>
        <dbReference type="ARBA" id="ARBA00010148"/>
    </source>
</evidence>
<keyword evidence="2 4" id="KW-0813">Transport</keyword>
<evidence type="ECO:0000256" key="2">
    <source>
        <dbReference type="ARBA" id="ARBA00022448"/>
    </source>
</evidence>
<proteinExistence type="inferred from homology"/>
<dbReference type="InterPro" id="IPR022944">
    <property type="entry name" value="ATPase_V1-cplx_fsu_bac/arc"/>
</dbReference>
<dbReference type="RefSeq" id="WP_083051807.1">
    <property type="nucleotide sequence ID" value="NZ_MWQY01000016.1"/>
</dbReference>
<dbReference type="GO" id="GO:0005524">
    <property type="term" value="F:ATP binding"/>
    <property type="evidence" value="ECO:0007669"/>
    <property type="project" value="UniProtKB-UniRule"/>
</dbReference>
<dbReference type="InterPro" id="IPR036906">
    <property type="entry name" value="ATPase_V1_fsu_sf"/>
</dbReference>
<reference evidence="5 6" key="1">
    <citation type="submission" date="2017-03" db="EMBL/GenBank/DDBJ databases">
        <title>Draft Genome sequence of Marispirochaeta sp. strain JC444.</title>
        <authorList>
            <person name="Shivani Y."/>
            <person name="Subhash Y."/>
            <person name="Sasikala C."/>
            <person name="Ramana C."/>
        </authorList>
    </citation>
    <scope>NUCLEOTIDE SEQUENCE [LARGE SCALE GENOMIC DNA]</scope>
    <source>
        <strain evidence="5 6">JC444</strain>
    </source>
</reference>
<name>A0A1Y1RVI9_9SPIO</name>
<organism evidence="5 6">
    <name type="scientific">Marispirochaeta aestuarii</name>
    <dbReference type="NCBI Taxonomy" id="1963862"/>
    <lineage>
        <taxon>Bacteria</taxon>
        <taxon>Pseudomonadati</taxon>
        <taxon>Spirochaetota</taxon>
        <taxon>Spirochaetia</taxon>
        <taxon>Spirochaetales</taxon>
        <taxon>Spirochaetaceae</taxon>
        <taxon>Marispirochaeta</taxon>
    </lineage>
</organism>
<evidence type="ECO:0000313" key="5">
    <source>
        <dbReference type="EMBL" id="ORC34042.1"/>
    </source>
</evidence>
<sequence length="102" mass="11077">MNYFLIGDEDAVLGFAMVGVPGRVAGTAAEAESAFNEAISSGETGIIIITEDAADLIRTRIDRYIFSEHFPLIVEIPGRRGRDPERPALREMVNKAIGINLS</sequence>
<evidence type="ECO:0000313" key="6">
    <source>
        <dbReference type="Proteomes" id="UP000192343"/>
    </source>
</evidence>
<dbReference type="InterPro" id="IPR008218">
    <property type="entry name" value="ATPase_V1-cplx_f_g_su"/>
</dbReference>
<evidence type="ECO:0000256" key="3">
    <source>
        <dbReference type="ARBA" id="ARBA00023065"/>
    </source>
</evidence>
<accession>A0A1Y1RVI9</accession>
<dbReference type="STRING" id="1963862.B4O97_14245"/>
<comment type="function">
    <text evidence="4">Produces ATP from ADP in the presence of a proton gradient across the membrane.</text>
</comment>
<keyword evidence="3 4" id="KW-0406">Ion transport</keyword>
<keyword evidence="4" id="KW-0375">Hydrogen ion transport</keyword>
<dbReference type="EMBL" id="MWQY01000016">
    <property type="protein sequence ID" value="ORC34042.1"/>
    <property type="molecule type" value="Genomic_DNA"/>
</dbReference>
<dbReference type="SUPFAM" id="SSF159468">
    <property type="entry name" value="AtpF-like"/>
    <property type="match status" value="1"/>
</dbReference>
<protein>
    <recommendedName>
        <fullName evidence="4">V-type ATP synthase subunit F</fullName>
    </recommendedName>
    <alternativeName>
        <fullName evidence="4">V-ATPase subunit F</fullName>
    </alternativeName>
</protein>
<dbReference type="Pfam" id="PF01990">
    <property type="entry name" value="ATP-synt_F"/>
    <property type="match status" value="1"/>
</dbReference>
<keyword evidence="6" id="KW-1185">Reference proteome</keyword>